<dbReference type="AlphaFoldDB" id="A0A9X2IMC2"/>
<sequence>MFRGKKRLFIGLSGIVIVVALIGFAEIQPPEQGIQVAEAERAAKEAATEPEEAAVNEKPPEQAAERELPDFEELFAEESLHELREKMKASIREQRTYLETMVEQADSDQWIELLETKEWRLFQKSVNELFYGKQVPYELMNDVQKMVVLSRITYVFQEKTALTYLYQLVHDLDVHVNRLTERPYGVTEAYGSKRKYMEIDQYLQVLARSDSFG</sequence>
<gene>
    <name evidence="2" type="ORF">M3202_02290</name>
</gene>
<comment type="caution">
    <text evidence="2">The sequence shown here is derived from an EMBL/GenBank/DDBJ whole genome shotgun (WGS) entry which is preliminary data.</text>
</comment>
<evidence type="ECO:0000256" key="1">
    <source>
        <dbReference type="SAM" id="MobiDB-lite"/>
    </source>
</evidence>
<dbReference type="RefSeq" id="WP_251221739.1">
    <property type="nucleotide sequence ID" value="NZ_JAMBOL010000001.1"/>
</dbReference>
<proteinExistence type="predicted"/>
<evidence type="ECO:0000313" key="2">
    <source>
        <dbReference type="EMBL" id="MCM3712895.1"/>
    </source>
</evidence>
<dbReference type="EMBL" id="JAMBOL010000001">
    <property type="protein sequence ID" value="MCM3712895.1"/>
    <property type="molecule type" value="Genomic_DNA"/>
</dbReference>
<evidence type="ECO:0000313" key="3">
    <source>
        <dbReference type="Proteomes" id="UP001139179"/>
    </source>
</evidence>
<organism evidence="2 3">
    <name type="scientific">Halalkalibacter oceani</name>
    <dbReference type="NCBI Taxonomy" id="1653776"/>
    <lineage>
        <taxon>Bacteria</taxon>
        <taxon>Bacillati</taxon>
        <taxon>Bacillota</taxon>
        <taxon>Bacilli</taxon>
        <taxon>Bacillales</taxon>
        <taxon>Bacillaceae</taxon>
        <taxon>Halalkalibacter</taxon>
    </lineage>
</organism>
<dbReference type="Proteomes" id="UP001139179">
    <property type="component" value="Unassembled WGS sequence"/>
</dbReference>
<name>A0A9X2IMC2_9BACI</name>
<keyword evidence="3" id="KW-1185">Reference proteome</keyword>
<protein>
    <submittedName>
        <fullName evidence="2">Uncharacterized protein</fullName>
    </submittedName>
</protein>
<accession>A0A9X2IMC2</accession>
<feature type="region of interest" description="Disordered" evidence="1">
    <location>
        <begin position="41"/>
        <end position="63"/>
    </location>
</feature>
<reference evidence="2" key="1">
    <citation type="submission" date="2022-05" db="EMBL/GenBank/DDBJ databases">
        <title>Comparative Genomics of Spacecraft Associated Microbes.</title>
        <authorList>
            <person name="Tran M.T."/>
            <person name="Wright A."/>
            <person name="Seuylemezian A."/>
            <person name="Eisen J."/>
            <person name="Coil D."/>
        </authorList>
    </citation>
    <scope>NUCLEOTIDE SEQUENCE</scope>
    <source>
        <strain evidence="2">214.1.1</strain>
    </source>
</reference>